<feature type="transmembrane region" description="Helical" evidence="5">
    <location>
        <begin position="332"/>
        <end position="351"/>
    </location>
</feature>
<evidence type="ECO:0000313" key="8">
    <source>
        <dbReference type="Proteomes" id="UP000189911"/>
    </source>
</evidence>
<keyword evidence="4 5" id="KW-0472">Membrane</keyword>
<reference evidence="8" key="1">
    <citation type="submission" date="2016-03" db="EMBL/GenBank/DDBJ databases">
        <authorList>
            <person name="Devillers Hugo."/>
        </authorList>
    </citation>
    <scope>NUCLEOTIDE SEQUENCE [LARGE SCALE GENOMIC DNA]</scope>
</reference>
<dbReference type="AlphaFoldDB" id="A0A1G4KKW0"/>
<dbReference type="Proteomes" id="UP000189911">
    <property type="component" value="Chromosome G"/>
</dbReference>
<evidence type="ECO:0000256" key="1">
    <source>
        <dbReference type="ARBA" id="ARBA00004141"/>
    </source>
</evidence>
<evidence type="ECO:0000256" key="4">
    <source>
        <dbReference type="ARBA" id="ARBA00023136"/>
    </source>
</evidence>
<evidence type="ECO:0000256" key="2">
    <source>
        <dbReference type="ARBA" id="ARBA00022692"/>
    </source>
</evidence>
<feature type="domain" description="Sugar phosphate transporter" evidence="6">
    <location>
        <begin position="86"/>
        <end position="442"/>
    </location>
</feature>
<evidence type="ECO:0000256" key="5">
    <source>
        <dbReference type="SAM" id="Phobius"/>
    </source>
</evidence>
<dbReference type="Pfam" id="PF03151">
    <property type="entry name" value="TPT"/>
    <property type="match status" value="1"/>
</dbReference>
<dbReference type="OrthoDB" id="1588579at2759"/>
<dbReference type="InterPro" id="IPR050186">
    <property type="entry name" value="TPT_transporter"/>
</dbReference>
<evidence type="ECO:0000256" key="3">
    <source>
        <dbReference type="ARBA" id="ARBA00022989"/>
    </source>
</evidence>
<feature type="transmembrane region" description="Helical" evidence="5">
    <location>
        <begin position="83"/>
        <end position="101"/>
    </location>
</feature>
<dbReference type="GO" id="GO:0016020">
    <property type="term" value="C:membrane"/>
    <property type="evidence" value="ECO:0007669"/>
    <property type="project" value="UniProtKB-SubCell"/>
</dbReference>
<evidence type="ECO:0000259" key="6">
    <source>
        <dbReference type="Pfam" id="PF03151"/>
    </source>
</evidence>
<organism evidence="7 8">
    <name type="scientific">Lachancea nothofagi CBS 11611</name>
    <dbReference type="NCBI Taxonomy" id="1266666"/>
    <lineage>
        <taxon>Eukaryota</taxon>
        <taxon>Fungi</taxon>
        <taxon>Dikarya</taxon>
        <taxon>Ascomycota</taxon>
        <taxon>Saccharomycotina</taxon>
        <taxon>Saccharomycetes</taxon>
        <taxon>Saccharomycetales</taxon>
        <taxon>Saccharomycetaceae</taxon>
        <taxon>Lachancea</taxon>
    </lineage>
</organism>
<proteinExistence type="predicted"/>
<dbReference type="EMBL" id="LT598453">
    <property type="protein sequence ID" value="SCV05051.1"/>
    <property type="molecule type" value="Genomic_DNA"/>
</dbReference>
<accession>A0A1G4KKW0</accession>
<feature type="transmembrane region" description="Helical" evidence="5">
    <location>
        <begin position="273"/>
        <end position="296"/>
    </location>
</feature>
<feature type="transmembrane region" description="Helical" evidence="5">
    <location>
        <begin position="242"/>
        <end position="261"/>
    </location>
</feature>
<keyword evidence="3 5" id="KW-1133">Transmembrane helix</keyword>
<feature type="transmembrane region" description="Helical" evidence="5">
    <location>
        <begin position="371"/>
        <end position="391"/>
    </location>
</feature>
<keyword evidence="8" id="KW-1185">Reference proteome</keyword>
<keyword evidence="2 5" id="KW-0812">Transmembrane</keyword>
<name>A0A1G4KKW0_9SACH</name>
<protein>
    <submittedName>
        <fullName evidence="7">LANO_0G17392g1_1</fullName>
    </submittedName>
</protein>
<sequence>MITTQSTTQSTTTKRRNSIHTNLFDPKLYQVPPLPQGYHNSPSPSLLDYTIQEEPRTAQHEQKVKGKLVLYVPENLKAHLPAVNLRITLLCCVWYVTSSISSNLSKAILSDFPHPVALTELQFFISAALCVVFVTLANWLSSETHKAGTMARTLLSFPEGILPNYLNGDFKLCVLRKFLTPCKLALAATFPMGIFQLVGHISSHEATSLIPVSLVHSVKALSPIMTVCYYRFVKGKQYSLMTYFTLIPLISGVIITCWSTHGHRKPNESINEHSFVMGLFFALLSMGIFVSQNIFAKGILTVKKQRGILPSKAEKQMILNEKDYSPLQIDKLTILFYCSCIGFILTLPIFISNEIFHMNSAHNVQKDLGGRAVLLVLIHGITHFFQAMLAFQLIGMLSPVDYSIANIMKRIVIIAVALTWESHLSWRQVFGLSMTIWGLYGYDKWGLSRK</sequence>
<comment type="subcellular location">
    <subcellularLocation>
        <location evidence="1">Membrane</location>
        <topology evidence="1">Multi-pass membrane protein</topology>
    </subcellularLocation>
</comment>
<gene>
    <name evidence="7" type="ORF">LANO_0G17392G</name>
</gene>
<feature type="transmembrane region" description="Helical" evidence="5">
    <location>
        <begin position="121"/>
        <end position="140"/>
    </location>
</feature>
<dbReference type="InterPro" id="IPR004853">
    <property type="entry name" value="Sugar_P_trans_dom"/>
</dbReference>
<dbReference type="PANTHER" id="PTHR11132">
    <property type="entry name" value="SOLUTE CARRIER FAMILY 35"/>
    <property type="match status" value="1"/>
</dbReference>
<evidence type="ECO:0000313" key="7">
    <source>
        <dbReference type="EMBL" id="SCV05051.1"/>
    </source>
</evidence>